<name>A0A154BNN7_ANASB</name>
<feature type="signal peptide" evidence="2">
    <location>
        <begin position="1"/>
        <end position="19"/>
    </location>
</feature>
<keyword evidence="1" id="KW-0812">Transmembrane</keyword>
<dbReference type="Proteomes" id="UP000076268">
    <property type="component" value="Unassembled WGS sequence"/>
</dbReference>
<keyword evidence="1" id="KW-0472">Membrane</keyword>
<proteinExistence type="predicted"/>
<protein>
    <submittedName>
        <fullName evidence="3">Uncharacterized protein</fullName>
    </submittedName>
</protein>
<dbReference type="AlphaFoldDB" id="A0A154BNN7"/>
<dbReference type="RefSeq" id="WP_066244203.1">
    <property type="nucleotide sequence ID" value="NZ_LSGP01000023.1"/>
</dbReference>
<evidence type="ECO:0000256" key="2">
    <source>
        <dbReference type="SAM" id="SignalP"/>
    </source>
</evidence>
<keyword evidence="2" id="KW-0732">Signal</keyword>
<feature type="transmembrane region" description="Helical" evidence="1">
    <location>
        <begin position="29"/>
        <end position="47"/>
    </location>
</feature>
<feature type="chain" id="PRO_5007594825" evidence="2">
    <location>
        <begin position="20"/>
        <end position="64"/>
    </location>
</feature>
<keyword evidence="4" id="KW-1185">Reference proteome</keyword>
<organism evidence="3 4">
    <name type="scientific">Anaerosporomusa subterranea</name>
    <dbReference type="NCBI Taxonomy" id="1794912"/>
    <lineage>
        <taxon>Bacteria</taxon>
        <taxon>Bacillati</taxon>
        <taxon>Bacillota</taxon>
        <taxon>Negativicutes</taxon>
        <taxon>Acetonemataceae</taxon>
        <taxon>Anaerosporomusa</taxon>
    </lineage>
</organism>
<sequence>MRSLLLVLTLLTIPSVAFAHSGTVLRTAANYFPLLFALVPIIFNPLVKLVKKFQAFFAKWNHRN</sequence>
<evidence type="ECO:0000313" key="4">
    <source>
        <dbReference type="Proteomes" id="UP000076268"/>
    </source>
</evidence>
<accession>A0A154BNN7</accession>
<evidence type="ECO:0000313" key="3">
    <source>
        <dbReference type="EMBL" id="KYZ75521.1"/>
    </source>
</evidence>
<evidence type="ECO:0000256" key="1">
    <source>
        <dbReference type="SAM" id="Phobius"/>
    </source>
</evidence>
<gene>
    <name evidence="3" type="ORF">AXX12_12465</name>
</gene>
<comment type="caution">
    <text evidence="3">The sequence shown here is derived from an EMBL/GenBank/DDBJ whole genome shotgun (WGS) entry which is preliminary data.</text>
</comment>
<dbReference type="OrthoDB" id="1685176at2"/>
<keyword evidence="1" id="KW-1133">Transmembrane helix</keyword>
<reference evidence="3 4" key="1">
    <citation type="submission" date="2016-02" db="EMBL/GenBank/DDBJ databases">
        <title>Anaerosporomusa subterraneum gen. nov., sp. nov., a spore-forming obligate anaerobe isolated from saprolite.</title>
        <authorList>
            <person name="Choi J.K."/>
            <person name="Shah M."/>
            <person name="Yee N."/>
        </authorList>
    </citation>
    <scope>NUCLEOTIDE SEQUENCE [LARGE SCALE GENOMIC DNA]</scope>
    <source>
        <strain evidence="3 4">RU4</strain>
    </source>
</reference>
<dbReference type="EMBL" id="LSGP01000023">
    <property type="protein sequence ID" value="KYZ75521.1"/>
    <property type="molecule type" value="Genomic_DNA"/>
</dbReference>